<evidence type="ECO:0000313" key="1">
    <source>
        <dbReference type="EMBL" id="KAB4238639.1"/>
    </source>
</evidence>
<evidence type="ECO:0000313" key="2">
    <source>
        <dbReference type="Proteomes" id="UP000431575"/>
    </source>
</evidence>
<organism evidence="1 2">
    <name type="scientific">Bacteroides uniformis</name>
    <dbReference type="NCBI Taxonomy" id="820"/>
    <lineage>
        <taxon>Bacteria</taxon>
        <taxon>Pseudomonadati</taxon>
        <taxon>Bacteroidota</taxon>
        <taxon>Bacteroidia</taxon>
        <taxon>Bacteroidales</taxon>
        <taxon>Bacteroidaceae</taxon>
        <taxon>Bacteroides</taxon>
    </lineage>
</organism>
<gene>
    <name evidence="1" type="ORF">GAP41_18195</name>
</gene>
<sequence>MNIKQLKIALGALKRCFYDTRLDNLGFCGKNVKLEYPISFHNPRNVFLEDNVIIKSDSLVINTTGKLIMKKNSGAAQRFTVITGNHHPVKKQIIF</sequence>
<dbReference type="RefSeq" id="WP_130081580.1">
    <property type="nucleotide sequence ID" value="NZ_RCXX01000013.1"/>
</dbReference>
<protein>
    <submittedName>
        <fullName evidence="1">Uncharacterized protein</fullName>
    </submittedName>
</protein>
<reference evidence="1 2" key="1">
    <citation type="journal article" date="2019" name="Nat. Med.">
        <title>A library of human gut bacterial isolates paired with longitudinal multiomics data enables mechanistic microbiome research.</title>
        <authorList>
            <person name="Poyet M."/>
            <person name="Groussin M."/>
            <person name="Gibbons S.M."/>
            <person name="Avila-Pacheco J."/>
            <person name="Jiang X."/>
            <person name="Kearney S.M."/>
            <person name="Perrotta A.R."/>
            <person name="Berdy B."/>
            <person name="Zhao S."/>
            <person name="Lieberman T.D."/>
            <person name="Swanson P.K."/>
            <person name="Smith M."/>
            <person name="Roesemann S."/>
            <person name="Alexander J.E."/>
            <person name="Rich S.A."/>
            <person name="Livny J."/>
            <person name="Vlamakis H."/>
            <person name="Clish C."/>
            <person name="Bullock K."/>
            <person name="Deik A."/>
            <person name="Scott J."/>
            <person name="Pierce K.A."/>
            <person name="Xavier R.J."/>
            <person name="Alm E.J."/>
        </authorList>
    </citation>
    <scope>NUCLEOTIDE SEQUENCE [LARGE SCALE GENOMIC DNA]</scope>
    <source>
        <strain evidence="1 2">BIOML-A6</strain>
    </source>
</reference>
<dbReference type="AlphaFoldDB" id="A0A4V1YHL4"/>
<proteinExistence type="predicted"/>
<comment type="caution">
    <text evidence="1">The sequence shown here is derived from an EMBL/GenBank/DDBJ whole genome shotgun (WGS) entry which is preliminary data.</text>
</comment>
<name>A0A4V1YHL4_BACUN</name>
<dbReference type="EMBL" id="WCTM01000013">
    <property type="protein sequence ID" value="KAB4238639.1"/>
    <property type="molecule type" value="Genomic_DNA"/>
</dbReference>
<dbReference type="Proteomes" id="UP000431575">
    <property type="component" value="Unassembled WGS sequence"/>
</dbReference>
<accession>A0A4V1YHL4</accession>